<evidence type="ECO:0000313" key="4">
    <source>
        <dbReference type="Proteomes" id="UP000694427"/>
    </source>
</evidence>
<accession>A0A8C1NPN5</accession>
<keyword evidence="1" id="KW-0472">Membrane</keyword>
<dbReference type="Proteomes" id="UP000694427">
    <property type="component" value="Unplaced"/>
</dbReference>
<evidence type="ECO:0000256" key="1">
    <source>
        <dbReference type="SAM" id="Phobius"/>
    </source>
</evidence>
<organism evidence="3 4">
    <name type="scientific">Cyprinus carpio</name>
    <name type="common">Common carp</name>
    <dbReference type="NCBI Taxonomy" id="7962"/>
    <lineage>
        <taxon>Eukaryota</taxon>
        <taxon>Metazoa</taxon>
        <taxon>Chordata</taxon>
        <taxon>Craniata</taxon>
        <taxon>Vertebrata</taxon>
        <taxon>Euteleostomi</taxon>
        <taxon>Actinopterygii</taxon>
        <taxon>Neopterygii</taxon>
        <taxon>Teleostei</taxon>
        <taxon>Ostariophysi</taxon>
        <taxon>Cypriniformes</taxon>
        <taxon>Cyprinidae</taxon>
        <taxon>Cyprininae</taxon>
        <taxon>Cyprinus</taxon>
    </lineage>
</organism>
<feature type="transmembrane region" description="Helical" evidence="1">
    <location>
        <begin position="70"/>
        <end position="89"/>
    </location>
</feature>
<dbReference type="Ensembl" id="ENSCCRT00010104290.1">
    <property type="protein sequence ID" value="ENSCCRP00010093980.1"/>
    <property type="gene ID" value="ENSCCRG00010041152.1"/>
</dbReference>
<sequence>IIYINHLSNNNLYECFQSGFRPKHSTETALVRVTNDLLKAADGGLLSILVLLDLSAAFDTISHSILLHRLSGIGVTGIPYAWFTSYLSNRTQFVQLKKFHSQPSPVSCGVPQGSVLGPLLFLIYLLLLGNIFSKFCIKFHCYVDDTQLYISTNPDSILPPACLTNCLHEINVWFSANFLKLNASKTEVLLIGTNSTLSKSCSFSLSIDGSSISPSRQARNLGVIFDSTLSFDAHINNITRSCYFHLCNIARLRPFLTPHSSSILVHSLVTSRIDYCNSLLSGLPHKSLHKLQLIQNSAARIITRTSPIEHITPSLQQLHWLPINVRIEFKILLLTYKSLHNLAPPYLSDLLHPYTPSRTLRSSSLRLLHAPSARLTTMGHRAFSRVSPRLWNSLPVNIHNSDSLAQFKVKLKTNLFRTAYLL</sequence>
<dbReference type="InterPro" id="IPR000477">
    <property type="entry name" value="RT_dom"/>
</dbReference>
<dbReference type="InterPro" id="IPR043502">
    <property type="entry name" value="DNA/RNA_pol_sf"/>
</dbReference>
<reference evidence="3" key="2">
    <citation type="submission" date="2025-09" db="UniProtKB">
        <authorList>
            <consortium name="Ensembl"/>
        </authorList>
    </citation>
    <scope>IDENTIFICATION</scope>
</reference>
<keyword evidence="4" id="KW-1185">Reference proteome</keyword>
<protein>
    <recommendedName>
        <fullName evidence="2">Reverse transcriptase domain-containing protein</fullName>
    </recommendedName>
</protein>
<proteinExistence type="predicted"/>
<evidence type="ECO:0000313" key="3">
    <source>
        <dbReference type="Ensembl" id="ENSCCRP00010093980.1"/>
    </source>
</evidence>
<dbReference type="PANTHER" id="PTHR33332">
    <property type="entry name" value="REVERSE TRANSCRIPTASE DOMAIN-CONTAINING PROTEIN"/>
    <property type="match status" value="1"/>
</dbReference>
<dbReference type="PROSITE" id="PS50878">
    <property type="entry name" value="RT_POL"/>
    <property type="match status" value="1"/>
</dbReference>
<evidence type="ECO:0000259" key="2">
    <source>
        <dbReference type="PROSITE" id="PS50878"/>
    </source>
</evidence>
<feature type="domain" description="Reverse transcriptase" evidence="2">
    <location>
        <begin position="1"/>
        <end position="212"/>
    </location>
</feature>
<dbReference type="AlphaFoldDB" id="A0A8C1NPN5"/>
<dbReference type="Pfam" id="PF00078">
    <property type="entry name" value="RVT_1"/>
    <property type="match status" value="1"/>
</dbReference>
<name>A0A8C1NPN5_CYPCA</name>
<dbReference type="SUPFAM" id="SSF56672">
    <property type="entry name" value="DNA/RNA polymerases"/>
    <property type="match status" value="1"/>
</dbReference>
<keyword evidence="1" id="KW-0812">Transmembrane</keyword>
<reference evidence="3" key="1">
    <citation type="submission" date="2025-08" db="UniProtKB">
        <authorList>
            <consortium name="Ensembl"/>
        </authorList>
    </citation>
    <scope>IDENTIFICATION</scope>
</reference>
<keyword evidence="1" id="KW-1133">Transmembrane helix</keyword>
<feature type="transmembrane region" description="Helical" evidence="1">
    <location>
        <begin position="109"/>
        <end position="128"/>
    </location>
</feature>